<evidence type="ECO:0000256" key="1">
    <source>
        <dbReference type="SAM" id="MobiDB-lite"/>
    </source>
</evidence>
<comment type="caution">
    <text evidence="2">The sequence shown here is derived from an EMBL/GenBank/DDBJ whole genome shotgun (WGS) entry which is preliminary data.</text>
</comment>
<feature type="region of interest" description="Disordered" evidence="1">
    <location>
        <begin position="39"/>
        <end position="61"/>
    </location>
</feature>
<reference evidence="2 3" key="1">
    <citation type="submission" date="2024-05" db="EMBL/GenBank/DDBJ databases">
        <title>A high-quality chromosomal-level genome assembly of Topmouth culter (Culter alburnus).</title>
        <authorList>
            <person name="Zhao H."/>
        </authorList>
    </citation>
    <scope>NUCLEOTIDE SEQUENCE [LARGE SCALE GENOMIC DNA]</scope>
    <source>
        <strain evidence="2">CATC2023</strain>
        <tissue evidence="2">Muscle</tissue>
    </source>
</reference>
<accession>A0AAW2AVE4</accession>
<protein>
    <submittedName>
        <fullName evidence="2">Uncharacterized protein</fullName>
    </submittedName>
</protein>
<feature type="non-terminal residue" evidence="2">
    <location>
        <position position="183"/>
    </location>
</feature>
<organism evidence="2 3">
    <name type="scientific">Culter alburnus</name>
    <name type="common">Topmouth culter</name>
    <dbReference type="NCBI Taxonomy" id="194366"/>
    <lineage>
        <taxon>Eukaryota</taxon>
        <taxon>Metazoa</taxon>
        <taxon>Chordata</taxon>
        <taxon>Craniata</taxon>
        <taxon>Vertebrata</taxon>
        <taxon>Euteleostomi</taxon>
        <taxon>Actinopterygii</taxon>
        <taxon>Neopterygii</taxon>
        <taxon>Teleostei</taxon>
        <taxon>Ostariophysi</taxon>
        <taxon>Cypriniformes</taxon>
        <taxon>Xenocyprididae</taxon>
        <taxon>Xenocypridinae</taxon>
        <taxon>Culter</taxon>
    </lineage>
</organism>
<sequence length="183" mass="20623">MPVDEQNFLKTRVSVLSTLTTMTLRLLVDQSQLQYIHSDSEYKASSPEPSQSSQEAQASNDSHKDRLFVVFEQQLKTLLQHCMKCGALITKEEMKELENKGSQLTLDLTCVNGCSHRRQSQPTVSGTKGAGNLLLTASVFFSGIYLAKFEQFCKTMNLKTISEPTYTALRNKYVYPVIEKTLQ</sequence>
<evidence type="ECO:0000313" key="2">
    <source>
        <dbReference type="EMBL" id="KAK9977003.1"/>
    </source>
</evidence>
<name>A0AAW2AVE4_CULAL</name>
<dbReference type="PANTHER" id="PTHR31751">
    <property type="entry name" value="SI:CH211-108C17.2-RELATED-RELATED"/>
    <property type="match status" value="1"/>
</dbReference>
<dbReference type="Proteomes" id="UP001479290">
    <property type="component" value="Unassembled WGS sequence"/>
</dbReference>
<evidence type="ECO:0000313" key="3">
    <source>
        <dbReference type="Proteomes" id="UP001479290"/>
    </source>
</evidence>
<dbReference type="PANTHER" id="PTHR31751:SF42">
    <property type="entry name" value="PROTEIN CBG10204"/>
    <property type="match status" value="1"/>
</dbReference>
<dbReference type="AlphaFoldDB" id="A0AAW2AVE4"/>
<proteinExistence type="predicted"/>
<gene>
    <name evidence="2" type="ORF">ABG768_018824</name>
</gene>
<feature type="compositionally biased region" description="Low complexity" evidence="1">
    <location>
        <begin position="44"/>
        <end position="59"/>
    </location>
</feature>
<dbReference type="EMBL" id="JAWDJR010000003">
    <property type="protein sequence ID" value="KAK9977003.1"/>
    <property type="molecule type" value="Genomic_DNA"/>
</dbReference>
<keyword evidence="3" id="KW-1185">Reference proteome</keyword>